<sequence length="403" mass="44958">MANEQPFQISIAEEDLALLKRKLDDTRFPDEVDGADWDYGAPLPDIRRLVERWRNGYDWRAHERELNALPMFTRSVEVEGFGELNVHYVHQRSSVNGAIPLLFVHGWPGNFLEVTKVLPLLTAASSDHPSFHVVAPSLPGFAWSEGVLKKGFHAKHYAELFTKLMISLGYTEFVTQGGDWGHLLTLSAASQYGPKHVKASHTNFPVSGPVNFWKDPLGLIKWLLTPYTSREVQSFAASKRLLKTGMGYFTEQSTRPQTIGYSLADSPVGLLGWVYEKLVSWTDEYPWKDDEVLTWVSIYWFSRAGPAASVRIYYEMTKGGDILGFPNFPKTSIPIGISFFPKELVRAPRALLHAQAKIVFESEQGAGGHFAAYEQPDALVGDVRKMFGRSGPAAGVVSGCTGY</sequence>
<proteinExistence type="predicted"/>
<dbReference type="Proteomes" id="UP001207468">
    <property type="component" value="Unassembled WGS sequence"/>
</dbReference>
<gene>
    <name evidence="1" type="ORF">F5148DRAFT_1246826</name>
</gene>
<comment type="caution">
    <text evidence="1">The sequence shown here is derived from an EMBL/GenBank/DDBJ whole genome shotgun (WGS) entry which is preliminary data.</text>
</comment>
<name>A0ACC0TVX2_9AGAM</name>
<evidence type="ECO:0000313" key="1">
    <source>
        <dbReference type="EMBL" id="KAI9449658.1"/>
    </source>
</evidence>
<reference evidence="1" key="1">
    <citation type="submission" date="2021-03" db="EMBL/GenBank/DDBJ databases">
        <title>Evolutionary priming and transition to the ectomycorrhizal habit in an iconic lineage of mushroom-forming fungi: is preadaptation a requirement?</title>
        <authorList>
            <consortium name="DOE Joint Genome Institute"/>
            <person name="Looney B.P."/>
            <person name="Miyauchi S."/>
            <person name="Morin E."/>
            <person name="Drula E."/>
            <person name="Courty P.E."/>
            <person name="Chicoki N."/>
            <person name="Fauchery L."/>
            <person name="Kohler A."/>
            <person name="Kuo A."/>
            <person name="LaButti K."/>
            <person name="Pangilinan J."/>
            <person name="Lipzen A."/>
            <person name="Riley R."/>
            <person name="Andreopoulos W."/>
            <person name="He G."/>
            <person name="Johnson J."/>
            <person name="Barry K.W."/>
            <person name="Grigoriev I.V."/>
            <person name="Nagy L."/>
            <person name="Hibbett D."/>
            <person name="Henrissat B."/>
            <person name="Matheny P.B."/>
            <person name="Labbe J."/>
            <person name="Martin A.F."/>
        </authorList>
    </citation>
    <scope>NUCLEOTIDE SEQUENCE</scope>
    <source>
        <strain evidence="1">BPL698</strain>
    </source>
</reference>
<protein>
    <submittedName>
        <fullName evidence="1">Alpha/beta-hydrolase</fullName>
    </submittedName>
</protein>
<accession>A0ACC0TVX2</accession>
<evidence type="ECO:0000313" key="2">
    <source>
        <dbReference type="Proteomes" id="UP001207468"/>
    </source>
</evidence>
<organism evidence="1 2">
    <name type="scientific">Russula earlei</name>
    <dbReference type="NCBI Taxonomy" id="71964"/>
    <lineage>
        <taxon>Eukaryota</taxon>
        <taxon>Fungi</taxon>
        <taxon>Dikarya</taxon>
        <taxon>Basidiomycota</taxon>
        <taxon>Agaricomycotina</taxon>
        <taxon>Agaricomycetes</taxon>
        <taxon>Russulales</taxon>
        <taxon>Russulaceae</taxon>
        <taxon>Russula</taxon>
    </lineage>
</organism>
<dbReference type="EMBL" id="JAGFNK010000483">
    <property type="protein sequence ID" value="KAI9449658.1"/>
    <property type="molecule type" value="Genomic_DNA"/>
</dbReference>
<keyword evidence="2" id="KW-1185">Reference proteome</keyword>